<dbReference type="SUPFAM" id="SSF75011">
    <property type="entry name" value="3-carboxy-cis,cis-mucoante lactonizing enzyme"/>
    <property type="match status" value="1"/>
</dbReference>
<dbReference type="RefSeq" id="XP_060280651.1">
    <property type="nucleotide sequence ID" value="XM_060425276.1"/>
</dbReference>
<keyword evidence="4" id="KW-1185">Reference proteome</keyword>
<dbReference type="GeneID" id="85308463"/>
<feature type="chain" id="PRO_5042476602" evidence="2">
    <location>
        <begin position="21"/>
        <end position="425"/>
    </location>
</feature>
<dbReference type="Pfam" id="PF10282">
    <property type="entry name" value="Lactonase"/>
    <property type="match status" value="1"/>
</dbReference>
<dbReference type="InterPro" id="IPR019405">
    <property type="entry name" value="Lactonase_7-beta_prop"/>
</dbReference>
<evidence type="ECO:0000313" key="4">
    <source>
        <dbReference type="Proteomes" id="UP001244011"/>
    </source>
</evidence>
<dbReference type="InterPro" id="IPR050282">
    <property type="entry name" value="Cycloisomerase_2"/>
</dbReference>
<dbReference type="InterPro" id="IPR015943">
    <property type="entry name" value="WD40/YVTN_repeat-like_dom_sf"/>
</dbReference>
<dbReference type="AlphaFoldDB" id="A0AAJ0BTX7"/>
<gene>
    <name evidence="3" type="ORF">QBC33DRAFT_477852</name>
</gene>
<keyword evidence="2" id="KW-0732">Signal</keyword>
<evidence type="ECO:0000256" key="2">
    <source>
        <dbReference type="SAM" id="SignalP"/>
    </source>
</evidence>
<dbReference type="EMBL" id="MU839020">
    <property type="protein sequence ID" value="KAK1764438.1"/>
    <property type="molecule type" value="Genomic_DNA"/>
</dbReference>
<dbReference type="Proteomes" id="UP001244011">
    <property type="component" value="Unassembled WGS sequence"/>
</dbReference>
<accession>A0AAJ0BTX7</accession>
<protein>
    <submittedName>
        <fullName evidence="3">Lactonase, 7-bladed beta-propeller-domain-containing protein</fullName>
    </submittedName>
</protein>
<name>A0AAJ0BTX7_9PEZI</name>
<proteinExistence type="inferred from homology"/>
<dbReference type="GO" id="GO:0017057">
    <property type="term" value="F:6-phosphogluconolactonase activity"/>
    <property type="evidence" value="ECO:0007669"/>
    <property type="project" value="TreeGrafter"/>
</dbReference>
<evidence type="ECO:0000256" key="1">
    <source>
        <dbReference type="ARBA" id="ARBA00005564"/>
    </source>
</evidence>
<dbReference type="PANTHER" id="PTHR30344">
    <property type="entry name" value="6-PHOSPHOGLUCONOLACTONASE-RELATED"/>
    <property type="match status" value="1"/>
</dbReference>
<feature type="signal peptide" evidence="2">
    <location>
        <begin position="1"/>
        <end position="20"/>
    </location>
</feature>
<comment type="similarity">
    <text evidence="1">Belongs to the cycloisomerase 2 family.</text>
</comment>
<dbReference type="Gene3D" id="2.130.10.10">
    <property type="entry name" value="YVTN repeat-like/Quinoprotein amine dehydrogenase"/>
    <property type="match status" value="1"/>
</dbReference>
<comment type="caution">
    <text evidence="3">The sequence shown here is derived from an EMBL/GenBank/DDBJ whole genome shotgun (WGS) entry which is preliminary data.</text>
</comment>
<sequence length="425" mass="43456">MLRLLSTLLLGLCLSPLATSAPSSRATLAARQEEAADADPDAAAVVTLLIGGGPSGTIATAEFDGAGFTIVANNTMPGTSASWLLPRGDGSGDVYAVDENSATTRLFSLNPAAGTVDLVQNATGSPGVVFLEFGAGATRIVGSAFGSGRLDVWDVSAPDGSLSLLRQIESDDALGPNTQRQDAPHPHQAILDPTGRFFVANDLGTDTVLVIDSADDAFAVTNRVRVQPPGCGPRHGVFFPPSAAATATPATHYIMVCEMLNLVQVFEVTYAVDTLQLRVVQTLSTFGADSPPANASTATAGEVQLSVDGRDLYVSSRNTGNETDSIAHFSVDVGAAGEGPGTPAPGAPLSVAFRESVSCGGTVPRMFSLAQGAGRFVFSANQDGELGLVAFRRNADGSLDPAPAASLPLGVFGPPGFGPQFVLQI</sequence>
<dbReference type="PANTHER" id="PTHR30344:SF1">
    <property type="entry name" value="6-PHOSPHOGLUCONOLACTONASE"/>
    <property type="match status" value="1"/>
</dbReference>
<organism evidence="3 4">
    <name type="scientific">Phialemonium atrogriseum</name>
    <dbReference type="NCBI Taxonomy" id="1093897"/>
    <lineage>
        <taxon>Eukaryota</taxon>
        <taxon>Fungi</taxon>
        <taxon>Dikarya</taxon>
        <taxon>Ascomycota</taxon>
        <taxon>Pezizomycotina</taxon>
        <taxon>Sordariomycetes</taxon>
        <taxon>Sordariomycetidae</taxon>
        <taxon>Cephalothecales</taxon>
        <taxon>Cephalothecaceae</taxon>
        <taxon>Phialemonium</taxon>
    </lineage>
</organism>
<reference evidence="3" key="1">
    <citation type="submission" date="2023-06" db="EMBL/GenBank/DDBJ databases">
        <title>Genome-scale phylogeny and comparative genomics of the fungal order Sordariales.</title>
        <authorList>
            <consortium name="Lawrence Berkeley National Laboratory"/>
            <person name="Hensen N."/>
            <person name="Bonometti L."/>
            <person name="Westerberg I."/>
            <person name="Brannstrom I.O."/>
            <person name="Guillou S."/>
            <person name="Cros-Aarteil S."/>
            <person name="Calhoun S."/>
            <person name="Haridas S."/>
            <person name="Kuo A."/>
            <person name="Mondo S."/>
            <person name="Pangilinan J."/>
            <person name="Riley R."/>
            <person name="Labutti K."/>
            <person name="Andreopoulos B."/>
            <person name="Lipzen A."/>
            <person name="Chen C."/>
            <person name="Yanf M."/>
            <person name="Daum C."/>
            <person name="Ng V."/>
            <person name="Clum A."/>
            <person name="Steindorff A."/>
            <person name="Ohm R."/>
            <person name="Martin F."/>
            <person name="Silar P."/>
            <person name="Natvig D."/>
            <person name="Lalanne C."/>
            <person name="Gautier V."/>
            <person name="Ament-Velasquez S.L."/>
            <person name="Kruys A."/>
            <person name="Hutchinson M.I."/>
            <person name="Powell A.J."/>
            <person name="Barry K."/>
            <person name="Miller A.N."/>
            <person name="Grigoriev I.V."/>
            <person name="Debuchy R."/>
            <person name="Gladieux P."/>
            <person name="Thoren M.H."/>
            <person name="Johannesson H."/>
        </authorList>
    </citation>
    <scope>NUCLEOTIDE SEQUENCE</scope>
    <source>
        <strain evidence="3">8032-3</strain>
    </source>
</reference>
<evidence type="ECO:0000313" key="3">
    <source>
        <dbReference type="EMBL" id="KAK1764438.1"/>
    </source>
</evidence>